<accession>A0A183F8A7</accession>
<sequence>LYHVFLGDRTADNWQEYQKAKKAAKKAVAVAKATHYGDVYRKLESRDGERYLYRIAKTRHRQTEDIEKVPFERPMGITEVLVDPRKNYGLKNVPLRRRDEDAALDGWSLMDRIGNDAIRQKFGVAPIADKMREARLRWYGHVLYKKEDSIRKIVLEPDMSAKRPRGRPKQRSSDTLHMDMKVTGVHPDQAQDREGWRHDTRRADPATKRD</sequence>
<proteinExistence type="predicted"/>
<feature type="compositionally biased region" description="Basic and acidic residues" evidence="1">
    <location>
        <begin position="171"/>
        <end position="180"/>
    </location>
</feature>
<evidence type="ECO:0000313" key="2">
    <source>
        <dbReference type="Proteomes" id="UP000050761"/>
    </source>
</evidence>
<dbReference type="PANTHER" id="PTHR46238:SF8">
    <property type="entry name" value="ENDONUCLEASE_EXONUCLEASE_PHOSPHATASE DOMAIN-CONTAINING PROTEIN"/>
    <property type="match status" value="1"/>
</dbReference>
<feature type="compositionally biased region" description="Basic and acidic residues" evidence="1">
    <location>
        <begin position="189"/>
        <end position="210"/>
    </location>
</feature>
<keyword evidence="2" id="KW-1185">Reference proteome</keyword>
<name>A0A183F8A7_HELPZ</name>
<dbReference type="WBParaSite" id="HPBE_0000239901-mRNA-1">
    <property type="protein sequence ID" value="HPBE_0000239901-mRNA-1"/>
    <property type="gene ID" value="HPBE_0000239901"/>
</dbReference>
<dbReference type="AlphaFoldDB" id="A0A183F8A7"/>
<dbReference type="Proteomes" id="UP000050761">
    <property type="component" value="Unassembled WGS sequence"/>
</dbReference>
<protein>
    <submittedName>
        <fullName evidence="3">Transposase</fullName>
    </submittedName>
</protein>
<organism evidence="2 3">
    <name type="scientific">Heligmosomoides polygyrus</name>
    <name type="common">Parasitic roundworm</name>
    <dbReference type="NCBI Taxonomy" id="6339"/>
    <lineage>
        <taxon>Eukaryota</taxon>
        <taxon>Metazoa</taxon>
        <taxon>Ecdysozoa</taxon>
        <taxon>Nematoda</taxon>
        <taxon>Chromadorea</taxon>
        <taxon>Rhabditida</taxon>
        <taxon>Rhabditina</taxon>
        <taxon>Rhabditomorpha</taxon>
        <taxon>Strongyloidea</taxon>
        <taxon>Heligmosomidae</taxon>
        <taxon>Heligmosomoides</taxon>
    </lineage>
</organism>
<evidence type="ECO:0000313" key="3">
    <source>
        <dbReference type="WBParaSite" id="HPBE_0000239901-mRNA-1"/>
    </source>
</evidence>
<feature type="region of interest" description="Disordered" evidence="1">
    <location>
        <begin position="155"/>
        <end position="210"/>
    </location>
</feature>
<evidence type="ECO:0000256" key="1">
    <source>
        <dbReference type="SAM" id="MobiDB-lite"/>
    </source>
</evidence>
<dbReference type="PANTHER" id="PTHR46238">
    <property type="entry name" value="REVERSE TRANSCRIPTASE DOMAIN-CONTAINING PROTEIN"/>
    <property type="match status" value="1"/>
</dbReference>
<reference evidence="3" key="1">
    <citation type="submission" date="2019-09" db="UniProtKB">
        <authorList>
            <consortium name="WormBaseParasite"/>
        </authorList>
    </citation>
    <scope>IDENTIFICATION</scope>
</reference>